<sequence>MPFLVILILSSLGFYVYLKLKYVRSKRPIEKQWLSAKSSIALGVFVLFFGINQWFIYQTTLSIIVGLLFVLIGAGSIWAGVRAYKHYLPFVIKEAQEQK</sequence>
<feature type="transmembrane region" description="Helical" evidence="1">
    <location>
        <begin position="61"/>
        <end position="81"/>
    </location>
</feature>
<comment type="caution">
    <text evidence="2">The sequence shown here is derived from an EMBL/GenBank/DDBJ whole genome shotgun (WGS) entry which is preliminary data.</text>
</comment>
<dbReference type="EMBL" id="JAFBFC010000001">
    <property type="protein sequence ID" value="MBM7701221.1"/>
    <property type="molecule type" value="Genomic_DNA"/>
</dbReference>
<name>A0ABS2QR41_9BACI</name>
<evidence type="ECO:0000313" key="3">
    <source>
        <dbReference type="Proteomes" id="UP000809829"/>
    </source>
</evidence>
<feature type="transmembrane region" description="Helical" evidence="1">
    <location>
        <begin position="6"/>
        <end position="22"/>
    </location>
</feature>
<dbReference type="Pfam" id="PF14007">
    <property type="entry name" value="YtpI"/>
    <property type="match status" value="1"/>
</dbReference>
<dbReference type="InterPro" id="IPR025618">
    <property type="entry name" value="YtpI"/>
</dbReference>
<keyword evidence="1" id="KW-0472">Membrane</keyword>
<keyword evidence="3" id="KW-1185">Reference proteome</keyword>
<evidence type="ECO:0000313" key="2">
    <source>
        <dbReference type="EMBL" id="MBM7701221.1"/>
    </source>
</evidence>
<gene>
    <name evidence="2" type="ORF">JOC83_000047</name>
</gene>
<keyword evidence="1" id="KW-0812">Transmembrane</keyword>
<evidence type="ECO:0000256" key="1">
    <source>
        <dbReference type="SAM" id="Phobius"/>
    </source>
</evidence>
<dbReference type="RefSeq" id="WP_205182416.1">
    <property type="nucleotide sequence ID" value="NZ_JAFBFC010000001.1"/>
</dbReference>
<feature type="transmembrane region" description="Helical" evidence="1">
    <location>
        <begin position="34"/>
        <end position="55"/>
    </location>
</feature>
<reference evidence="2 3" key="1">
    <citation type="submission" date="2021-01" db="EMBL/GenBank/DDBJ databases">
        <title>Genomic Encyclopedia of Type Strains, Phase IV (KMG-IV): sequencing the most valuable type-strain genomes for metagenomic binning, comparative biology and taxonomic classification.</title>
        <authorList>
            <person name="Goeker M."/>
        </authorList>
    </citation>
    <scope>NUCLEOTIDE SEQUENCE [LARGE SCALE GENOMIC DNA]</scope>
    <source>
        <strain evidence="2 3">DSM 104297</strain>
    </source>
</reference>
<keyword evidence="1" id="KW-1133">Transmembrane helix</keyword>
<protein>
    <submittedName>
        <fullName evidence="2">Energy-converting hydrogenase Eha subunit A</fullName>
    </submittedName>
</protein>
<organism evidence="2 3">
    <name type="scientific">Priestia iocasae</name>
    <dbReference type="NCBI Taxonomy" id="2291674"/>
    <lineage>
        <taxon>Bacteria</taxon>
        <taxon>Bacillati</taxon>
        <taxon>Bacillota</taxon>
        <taxon>Bacilli</taxon>
        <taxon>Bacillales</taxon>
        <taxon>Bacillaceae</taxon>
        <taxon>Priestia</taxon>
    </lineage>
</organism>
<dbReference type="Proteomes" id="UP000809829">
    <property type="component" value="Unassembled WGS sequence"/>
</dbReference>
<accession>A0ABS2QR41</accession>
<proteinExistence type="predicted"/>